<dbReference type="OrthoDB" id="603275at2"/>
<accession>A0A5C7FMV6</accession>
<comment type="caution">
    <text evidence="1">The sequence shown here is derived from an EMBL/GenBank/DDBJ whole genome shotgun (WGS) entry which is preliminary data.</text>
</comment>
<evidence type="ECO:0000313" key="1">
    <source>
        <dbReference type="EMBL" id="TXF91472.1"/>
    </source>
</evidence>
<organism evidence="1 2">
    <name type="scientific">Neolewinella aurantiaca</name>
    <dbReference type="NCBI Taxonomy" id="2602767"/>
    <lineage>
        <taxon>Bacteria</taxon>
        <taxon>Pseudomonadati</taxon>
        <taxon>Bacteroidota</taxon>
        <taxon>Saprospiria</taxon>
        <taxon>Saprospirales</taxon>
        <taxon>Lewinellaceae</taxon>
        <taxon>Neolewinella</taxon>
    </lineage>
</organism>
<protein>
    <submittedName>
        <fullName evidence="1">Carboxypeptidase-like regulatory domain-containing protein</fullName>
    </submittedName>
</protein>
<keyword evidence="1" id="KW-0121">Carboxypeptidase</keyword>
<name>A0A5C7FMV6_9BACT</name>
<gene>
    <name evidence="1" type="ORF">FUA23_01900</name>
</gene>
<keyword evidence="2" id="KW-1185">Reference proteome</keyword>
<proteinExistence type="predicted"/>
<dbReference type="SUPFAM" id="SSF49464">
    <property type="entry name" value="Carboxypeptidase regulatory domain-like"/>
    <property type="match status" value="1"/>
</dbReference>
<dbReference type="AlphaFoldDB" id="A0A5C7FMV6"/>
<evidence type="ECO:0000313" key="2">
    <source>
        <dbReference type="Proteomes" id="UP000321907"/>
    </source>
</evidence>
<dbReference type="SUPFAM" id="SSF56935">
    <property type="entry name" value="Porins"/>
    <property type="match status" value="1"/>
</dbReference>
<sequence length="874" mass="97395">MSQRFFIFLVLILSWYPLSAQSTIKGRVLDVNESAVGYATVSLSTPDFKRILAYTSSDEQGVFILSTDTLPAWLIVSYLGRRPDTSKVNVAGEIDPIILTAEGTNLPDIVVLGAQEAMTQRDDTTTYDLSDFRDSTDNRLEDVLRRLPGIEVDDTGSIKVHGKPIHRITIEGSDLFGRDYQKASRNFRAKDIGTVEAIDHFEDNPVLKSVNNSEAVVLNLKLEEDVKSVLGGNLIVGAGYGENIKHHNNATLFKVTSAHKSMVIANADNVASGLNLGRTGQNQGYTGKRDLSVPALTPFYLIQPPSVDYIGLPSYYTDSGNAGSVNLNHESEISSTWKVNLRYNLIGSKNTQLVMSKTETIDNAVEYELTNTSDWETVNKESTSQIKFSYLSESKKASVEILSTLGTSSADWNSNFKNPEYGVSSVNDLKGNLEMYRVLYSQEYGPGFVGQVGLSHETNVENVFTSYGSEELAGFFSVNQSNSIVQRIDLAKKATSLDYTFLHQVKRWSLGLRLDVGNRNVFAKQLKPDNENTWLFEGIEAGFTYRYWRQTINAGYSLKENVDIKGSLAVGRKYPDSEVDVPAHSAGNIGIELKKKDGGRLRFSVFKNRSSIDDERALYGFEYLNSPFNVFVPGEVPSTTTTRGIVFFAEMQNTLKLRNTQLSSSYVETLNDDFMATSFLGNISLLHLKYGQTSRRASVNIRHSMFSGITKSDVSFRAAGSLASTNYLLNDDFFKLKVLNSEIELKGSARLSNKIRLKYATVAKAQFLLDNDANFTRWQNRLSSFATVANGQIHGELIQMATLQNGSVSNNLVVEVGADRRVSLGNKEIYFRFKIYNLFDTDIFSIESTYDFYTFSRETTSTGRFFLLTADYSL</sequence>
<reference evidence="1 2" key="1">
    <citation type="submission" date="2019-08" db="EMBL/GenBank/DDBJ databases">
        <title>Lewinella sp. strain SSH13 Genome sequencing and assembly.</title>
        <authorList>
            <person name="Kim I."/>
        </authorList>
    </citation>
    <scope>NUCLEOTIDE SEQUENCE [LARGE SCALE GENOMIC DNA]</scope>
    <source>
        <strain evidence="1 2">SSH13</strain>
    </source>
</reference>
<dbReference type="InterPro" id="IPR008969">
    <property type="entry name" value="CarboxyPept-like_regulatory"/>
</dbReference>
<dbReference type="RefSeq" id="WP_147929012.1">
    <property type="nucleotide sequence ID" value="NZ_VOXD01000002.1"/>
</dbReference>
<dbReference type="Proteomes" id="UP000321907">
    <property type="component" value="Unassembled WGS sequence"/>
</dbReference>
<dbReference type="EMBL" id="VOXD01000002">
    <property type="protein sequence ID" value="TXF91472.1"/>
    <property type="molecule type" value="Genomic_DNA"/>
</dbReference>
<dbReference type="GO" id="GO:0004180">
    <property type="term" value="F:carboxypeptidase activity"/>
    <property type="evidence" value="ECO:0007669"/>
    <property type="project" value="UniProtKB-KW"/>
</dbReference>
<keyword evidence="1" id="KW-0378">Hydrolase</keyword>
<keyword evidence="1" id="KW-0645">Protease</keyword>